<dbReference type="Pfam" id="PF11753">
    <property type="entry name" value="DUF3310"/>
    <property type="match status" value="1"/>
</dbReference>
<gene>
    <name evidence="1" type="ORF">UFOVP132_33</name>
</gene>
<proteinExistence type="predicted"/>
<dbReference type="InterPro" id="IPR021739">
    <property type="entry name" value="SaV-like"/>
</dbReference>
<organism evidence="1">
    <name type="scientific">uncultured Caudovirales phage</name>
    <dbReference type="NCBI Taxonomy" id="2100421"/>
    <lineage>
        <taxon>Viruses</taxon>
        <taxon>Duplodnaviria</taxon>
        <taxon>Heunggongvirae</taxon>
        <taxon>Uroviricota</taxon>
        <taxon>Caudoviricetes</taxon>
        <taxon>Peduoviridae</taxon>
        <taxon>Maltschvirus</taxon>
        <taxon>Maltschvirus maltsch</taxon>
    </lineage>
</organism>
<accession>A0A6J5L8N8</accession>
<dbReference type="EMBL" id="LR796247">
    <property type="protein sequence ID" value="CAB4131008.1"/>
    <property type="molecule type" value="Genomic_DNA"/>
</dbReference>
<name>A0A6J5L8N8_9CAUD</name>
<evidence type="ECO:0000313" key="1">
    <source>
        <dbReference type="EMBL" id="CAB4131008.1"/>
    </source>
</evidence>
<protein>
    <submittedName>
        <fullName evidence="1">SaV-like</fullName>
    </submittedName>
</protein>
<sequence>MTPDETADSDMKLLETIMEKLDKKNIQYKFNEEQLVAELKAYIDGTYTSHYVGTDNVQAFELIAAAGHGMGFTIGDIIKYASRYGKKGGRNRQDLLKILHYTILALYVHDKEIKNGN</sequence>
<reference evidence="1" key="1">
    <citation type="submission" date="2020-04" db="EMBL/GenBank/DDBJ databases">
        <authorList>
            <person name="Chiriac C."/>
            <person name="Salcher M."/>
            <person name="Ghai R."/>
            <person name="Kavagutti S V."/>
        </authorList>
    </citation>
    <scope>NUCLEOTIDE SEQUENCE</scope>
</reference>